<dbReference type="OrthoDB" id="43292at2157"/>
<dbReference type="AlphaFoldDB" id="A0A0V8RV15"/>
<evidence type="ECO:0000313" key="1">
    <source>
        <dbReference type="EMBL" id="KSW11885.1"/>
    </source>
</evidence>
<keyword evidence="2" id="KW-1185">Reference proteome</keyword>
<evidence type="ECO:0008006" key="3">
    <source>
        <dbReference type="Google" id="ProtNLM"/>
    </source>
</evidence>
<organism evidence="1 2">
    <name type="scientific">Pyrodictium occultum</name>
    <dbReference type="NCBI Taxonomy" id="2309"/>
    <lineage>
        <taxon>Archaea</taxon>
        <taxon>Thermoproteota</taxon>
        <taxon>Thermoprotei</taxon>
        <taxon>Desulfurococcales</taxon>
        <taxon>Pyrodictiaceae</taxon>
        <taxon>Pyrodictium</taxon>
    </lineage>
</organism>
<name>A0A0V8RV15_PYROC</name>
<protein>
    <recommendedName>
        <fullName evidence="3">TRASH domain-containing protein</fullName>
    </recommendedName>
</protein>
<dbReference type="STRING" id="2309.CF15_03540"/>
<evidence type="ECO:0000313" key="2">
    <source>
        <dbReference type="Proteomes" id="UP000053352"/>
    </source>
</evidence>
<gene>
    <name evidence="1" type="ORF">CF15_03540</name>
</gene>
<reference evidence="1 2" key="1">
    <citation type="submission" date="2015-11" db="EMBL/GenBank/DDBJ databases">
        <title>Genome sequence of Pyrodictium occultum PL-19, a marine hyperthermophilic archaeon isolated from Volcano, Italy.</title>
        <authorList>
            <person name="Utturkar S."/>
            <person name="Huber H."/>
            <person name="Leptihn S."/>
            <person name="Brown S."/>
            <person name="Stetter K.O."/>
            <person name="Podar M."/>
        </authorList>
    </citation>
    <scope>NUCLEOTIDE SEQUENCE [LARGE SCALE GENOMIC DNA]</scope>
    <source>
        <strain evidence="1 2">PL-19</strain>
    </source>
</reference>
<proteinExistence type="predicted"/>
<comment type="caution">
    <text evidence="1">The sequence shown here is derived from an EMBL/GenBank/DDBJ whole genome shotgun (WGS) entry which is preliminary data.</text>
</comment>
<accession>A0A0V8RV15</accession>
<dbReference type="EMBL" id="LNTB01000001">
    <property type="protein sequence ID" value="KSW11885.1"/>
    <property type="molecule type" value="Genomic_DNA"/>
</dbReference>
<sequence length="78" mass="9134">MKARRYTCIVCGRVFPEGQGIMIRRAGILLAFHSKSCLAKFFRLFVERLDEKEFKRAAVDVVKEFEELRKARQAVKKI</sequence>
<dbReference type="Proteomes" id="UP000053352">
    <property type="component" value="Unassembled WGS sequence"/>
</dbReference>